<evidence type="ECO:0000313" key="1">
    <source>
        <dbReference type="EMBL" id="BAM83195.1"/>
    </source>
</evidence>
<dbReference type="Gramene" id="CMT206CT">
    <property type="protein sequence ID" value="CMT206CT"/>
    <property type="gene ID" value="CMT206C"/>
</dbReference>
<name>M1V7L2_CYAM1</name>
<gene>
    <name evidence="1" type="ORF">CYME_CMT206C</name>
</gene>
<proteinExistence type="predicted"/>
<accession>M1V7L2</accession>
<dbReference type="EMBL" id="AP006502">
    <property type="protein sequence ID" value="BAM83195.1"/>
    <property type="molecule type" value="Genomic_DNA"/>
</dbReference>
<dbReference type="AlphaFoldDB" id="M1V7L2"/>
<dbReference type="KEGG" id="cme:CYME_CMT206C"/>
<sequence>MLCYRGTCVPNHGFYHGEATVTASIGKLLSLGSLVLATCKLGQNCLRRYPRASERPARVMRLTGPFCEMFLERPRTNGCIIPGGKRLEGANSSMRSGSSLGVLSATGPACNTGSIR</sequence>
<evidence type="ECO:0000313" key="2">
    <source>
        <dbReference type="Proteomes" id="UP000007014"/>
    </source>
</evidence>
<dbReference type="Proteomes" id="UP000007014">
    <property type="component" value="Chromosome 20"/>
</dbReference>
<dbReference type="HOGENOM" id="CLU_2100357_0_0_1"/>
<dbReference type="RefSeq" id="XP_005539231.1">
    <property type="nucleotide sequence ID" value="XM_005539174.1"/>
</dbReference>
<reference evidence="1 2" key="2">
    <citation type="journal article" date="2007" name="BMC Biol.">
        <title>A 100%-complete sequence reveals unusually simple genomic features in the hot-spring red alga Cyanidioschyzon merolae.</title>
        <authorList>
            <person name="Nozaki H."/>
            <person name="Takano H."/>
            <person name="Misumi O."/>
            <person name="Terasawa K."/>
            <person name="Matsuzaki M."/>
            <person name="Maruyama S."/>
            <person name="Nishida K."/>
            <person name="Yagisawa F."/>
            <person name="Yoshida Y."/>
            <person name="Fujiwara T."/>
            <person name="Takio S."/>
            <person name="Tamura K."/>
            <person name="Chung S.J."/>
            <person name="Nakamura S."/>
            <person name="Kuroiwa H."/>
            <person name="Tanaka K."/>
            <person name="Sato N."/>
            <person name="Kuroiwa T."/>
        </authorList>
    </citation>
    <scope>NUCLEOTIDE SEQUENCE [LARGE SCALE GENOMIC DNA]</scope>
    <source>
        <strain evidence="1 2">10D</strain>
    </source>
</reference>
<reference evidence="1 2" key="1">
    <citation type="journal article" date="2004" name="Nature">
        <title>Genome sequence of the ultrasmall unicellular red alga Cyanidioschyzon merolae 10D.</title>
        <authorList>
            <person name="Matsuzaki M."/>
            <person name="Misumi O."/>
            <person name="Shin-i T."/>
            <person name="Maruyama S."/>
            <person name="Takahara M."/>
            <person name="Miyagishima S."/>
            <person name="Mori T."/>
            <person name="Nishida K."/>
            <person name="Yagisawa F."/>
            <person name="Nishida K."/>
            <person name="Yoshida Y."/>
            <person name="Nishimura Y."/>
            <person name="Nakao S."/>
            <person name="Kobayashi T."/>
            <person name="Momoyama Y."/>
            <person name="Higashiyama T."/>
            <person name="Minoda A."/>
            <person name="Sano M."/>
            <person name="Nomoto H."/>
            <person name="Oishi K."/>
            <person name="Hayashi H."/>
            <person name="Ohta F."/>
            <person name="Nishizaka S."/>
            <person name="Haga S."/>
            <person name="Miura S."/>
            <person name="Morishita T."/>
            <person name="Kabeya Y."/>
            <person name="Terasawa K."/>
            <person name="Suzuki Y."/>
            <person name="Ishii Y."/>
            <person name="Asakawa S."/>
            <person name="Takano H."/>
            <person name="Ohta N."/>
            <person name="Kuroiwa H."/>
            <person name="Tanaka K."/>
            <person name="Shimizu N."/>
            <person name="Sugano S."/>
            <person name="Sato N."/>
            <person name="Nozaki H."/>
            <person name="Ogasawara N."/>
            <person name="Kohara Y."/>
            <person name="Kuroiwa T."/>
        </authorList>
    </citation>
    <scope>NUCLEOTIDE SEQUENCE [LARGE SCALE GENOMIC DNA]</scope>
    <source>
        <strain evidence="1 2">10D</strain>
    </source>
</reference>
<dbReference type="GeneID" id="16997726"/>
<organism evidence="1 2">
    <name type="scientific">Cyanidioschyzon merolae (strain NIES-3377 / 10D)</name>
    <name type="common">Unicellular red alga</name>
    <dbReference type="NCBI Taxonomy" id="280699"/>
    <lineage>
        <taxon>Eukaryota</taxon>
        <taxon>Rhodophyta</taxon>
        <taxon>Bangiophyceae</taxon>
        <taxon>Cyanidiales</taxon>
        <taxon>Cyanidiaceae</taxon>
        <taxon>Cyanidioschyzon</taxon>
    </lineage>
</organism>
<keyword evidence="2" id="KW-1185">Reference proteome</keyword>
<protein>
    <submittedName>
        <fullName evidence="1">Uncharacterized protein</fullName>
    </submittedName>
</protein>